<accession>T0YM57</accession>
<organism evidence="1">
    <name type="scientific">mine drainage metagenome</name>
    <dbReference type="NCBI Taxonomy" id="410659"/>
    <lineage>
        <taxon>unclassified sequences</taxon>
        <taxon>metagenomes</taxon>
        <taxon>ecological metagenomes</taxon>
    </lineage>
</organism>
<dbReference type="AlphaFoldDB" id="T0YM57"/>
<sequence>MNFKLVDPFTLFYLTWMEGHRRPLDTNRWLSLHSTPAWHAWSGYAFEMTCLQHTRQIKESLGISGILSESTSWRYISTGPDDPGAQIDLLIDRKDRVINLCEIKFTDEPFTVSASYAKDLKNKEVV</sequence>
<dbReference type="EMBL" id="AUZZ01009695">
    <property type="protein sequence ID" value="EQD32992.1"/>
    <property type="molecule type" value="Genomic_DNA"/>
</dbReference>
<reference evidence="1" key="1">
    <citation type="submission" date="2013-08" db="EMBL/GenBank/DDBJ databases">
        <authorList>
            <person name="Mendez C."/>
            <person name="Richter M."/>
            <person name="Ferrer M."/>
            <person name="Sanchez J."/>
        </authorList>
    </citation>
    <scope>NUCLEOTIDE SEQUENCE</scope>
</reference>
<feature type="non-terminal residue" evidence="1">
    <location>
        <position position="126"/>
    </location>
</feature>
<comment type="caution">
    <text evidence="1">The sequence shown here is derived from an EMBL/GenBank/DDBJ whole genome shotgun (WGS) entry which is preliminary data.</text>
</comment>
<proteinExistence type="predicted"/>
<gene>
    <name evidence="1" type="ORF">B2A_13397</name>
</gene>
<reference evidence="1" key="2">
    <citation type="journal article" date="2014" name="ISME J.">
        <title>Microbial stratification in low pH oxic and suboxic macroscopic growths along an acid mine drainage.</title>
        <authorList>
            <person name="Mendez-Garcia C."/>
            <person name="Mesa V."/>
            <person name="Sprenger R.R."/>
            <person name="Richter M."/>
            <person name="Diez M.S."/>
            <person name="Solano J."/>
            <person name="Bargiela R."/>
            <person name="Golyshina O.V."/>
            <person name="Manteca A."/>
            <person name="Ramos J.L."/>
            <person name="Gallego J.R."/>
            <person name="Llorente I."/>
            <person name="Martins Dos Santos V.A."/>
            <person name="Jensen O.N."/>
            <person name="Pelaez A.I."/>
            <person name="Sanchez J."/>
            <person name="Ferrer M."/>
        </authorList>
    </citation>
    <scope>NUCLEOTIDE SEQUENCE</scope>
</reference>
<evidence type="ECO:0000313" key="1">
    <source>
        <dbReference type="EMBL" id="EQD32992.1"/>
    </source>
</evidence>
<protein>
    <submittedName>
        <fullName evidence="1">ATPase</fullName>
    </submittedName>
</protein>
<name>T0YM57_9ZZZZ</name>